<protein>
    <submittedName>
        <fullName evidence="2">DUF559 domain-containing protein</fullName>
    </submittedName>
</protein>
<accession>A0AAJ5X5A3</accession>
<reference evidence="2" key="1">
    <citation type="submission" date="2023-03" db="EMBL/GenBank/DDBJ databases">
        <title>Andean soil-derived lignocellulolytic bacterial consortium as a source of novel taxa and putative plastic-active enzymes.</title>
        <authorList>
            <person name="Diaz-Garcia L."/>
            <person name="Chuvochina M."/>
            <person name="Feuerriegel G."/>
            <person name="Bunk B."/>
            <person name="Sproer C."/>
            <person name="Streit W.R."/>
            <person name="Rodriguez L.M."/>
            <person name="Overmann J."/>
            <person name="Jimenez D.J."/>
        </authorList>
    </citation>
    <scope>NUCLEOTIDE SEQUENCE</scope>
    <source>
        <strain evidence="2">MAG 26</strain>
    </source>
</reference>
<sequence length="126" mass="14211">MTIGRTNPNARTLRRDMTDAEQLLWKHVRNRNLGGLKFRRQATSGKAVPDFLCAEKRLIIEIDGGQHSEESDAPRTARLEALGFQVIRFWNNEVLQNIDGVLVRILAEANALPSWFGKRQPSSNSG</sequence>
<dbReference type="AlphaFoldDB" id="A0AAJ5X5A3"/>
<evidence type="ECO:0000313" key="2">
    <source>
        <dbReference type="EMBL" id="WEK48045.1"/>
    </source>
</evidence>
<evidence type="ECO:0000313" key="3">
    <source>
        <dbReference type="Proteomes" id="UP001218362"/>
    </source>
</evidence>
<evidence type="ECO:0000259" key="1">
    <source>
        <dbReference type="Pfam" id="PF04480"/>
    </source>
</evidence>
<organism evidence="2 3">
    <name type="scientific">Candidatus Andeanibacterium colombiense</name>
    <dbReference type="NCBI Taxonomy" id="3121345"/>
    <lineage>
        <taxon>Bacteria</taxon>
        <taxon>Pseudomonadati</taxon>
        <taxon>Pseudomonadota</taxon>
        <taxon>Alphaproteobacteria</taxon>
        <taxon>Sphingomonadales</taxon>
        <taxon>Sphingomonadaceae</taxon>
        <taxon>Candidatus Andeanibacterium</taxon>
    </lineage>
</organism>
<dbReference type="EMBL" id="CP119316">
    <property type="protein sequence ID" value="WEK48045.1"/>
    <property type="molecule type" value="Genomic_DNA"/>
</dbReference>
<dbReference type="KEGG" id="acob:P0Y56_07050"/>
<dbReference type="InterPro" id="IPR007569">
    <property type="entry name" value="DUF559"/>
</dbReference>
<dbReference type="CDD" id="cd01038">
    <property type="entry name" value="Endonuclease_DUF559"/>
    <property type="match status" value="1"/>
</dbReference>
<dbReference type="Proteomes" id="UP001218362">
    <property type="component" value="Chromosome"/>
</dbReference>
<dbReference type="Gene3D" id="3.40.960.10">
    <property type="entry name" value="VSR Endonuclease"/>
    <property type="match status" value="1"/>
</dbReference>
<dbReference type="Pfam" id="PF04480">
    <property type="entry name" value="DUF559"/>
    <property type="match status" value="1"/>
</dbReference>
<feature type="domain" description="DUF559" evidence="1">
    <location>
        <begin position="7"/>
        <end position="108"/>
    </location>
</feature>
<dbReference type="SUPFAM" id="SSF52980">
    <property type="entry name" value="Restriction endonuclease-like"/>
    <property type="match status" value="1"/>
</dbReference>
<dbReference type="PANTHER" id="PTHR38590:SF1">
    <property type="entry name" value="BLL0828 PROTEIN"/>
    <property type="match status" value="1"/>
</dbReference>
<dbReference type="InterPro" id="IPR011335">
    <property type="entry name" value="Restrct_endonuc-II-like"/>
</dbReference>
<gene>
    <name evidence="2" type="ORF">P0Y56_07050</name>
</gene>
<proteinExistence type="predicted"/>
<dbReference type="PANTHER" id="PTHR38590">
    <property type="entry name" value="BLL0828 PROTEIN"/>
    <property type="match status" value="1"/>
</dbReference>
<name>A0AAJ5X5A3_9SPHN</name>
<dbReference type="InterPro" id="IPR047216">
    <property type="entry name" value="Endonuclease_DUF559_bact"/>
</dbReference>